<keyword evidence="3 7" id="KW-0227">DNA damage</keyword>
<proteinExistence type="inferred from homology"/>
<evidence type="ECO:0000313" key="10">
    <source>
        <dbReference type="Proteomes" id="UP000009875"/>
    </source>
</evidence>
<dbReference type="Gene3D" id="1.20.1440.120">
    <property type="entry name" value="Recombination protein O, C-terminal domain"/>
    <property type="match status" value="1"/>
</dbReference>
<dbReference type="OrthoDB" id="9797083at2"/>
<keyword evidence="10" id="KW-1185">Reference proteome</keyword>
<dbReference type="GO" id="GO:0043590">
    <property type="term" value="C:bacterial nucleoid"/>
    <property type="evidence" value="ECO:0007669"/>
    <property type="project" value="TreeGrafter"/>
</dbReference>
<dbReference type="InterPro" id="IPR022572">
    <property type="entry name" value="DNA_rep/recomb_RecO_N"/>
</dbReference>
<gene>
    <name evidence="7" type="primary">recO</name>
    <name evidence="9" type="ORF">HMPREF9698_00373</name>
</gene>
<dbReference type="NCBIfam" id="TIGR00613">
    <property type="entry name" value="reco"/>
    <property type="match status" value="1"/>
</dbReference>
<comment type="function">
    <text evidence="7">Involved in DNA repair and RecF pathway recombination.</text>
</comment>
<dbReference type="SUPFAM" id="SSF57863">
    <property type="entry name" value="ArfGap/RecO-like zinc finger"/>
    <property type="match status" value="1"/>
</dbReference>
<evidence type="ECO:0000256" key="4">
    <source>
        <dbReference type="ARBA" id="ARBA00023172"/>
    </source>
</evidence>
<dbReference type="Proteomes" id="UP000009875">
    <property type="component" value="Unassembled WGS sequence"/>
</dbReference>
<evidence type="ECO:0000313" key="9">
    <source>
        <dbReference type="EMBL" id="EKU94061.1"/>
    </source>
</evidence>
<organism evidence="9 10">
    <name type="scientific">Alloiococcus otitis ATCC 51267</name>
    <dbReference type="NCBI Taxonomy" id="883081"/>
    <lineage>
        <taxon>Bacteria</taxon>
        <taxon>Bacillati</taxon>
        <taxon>Bacillota</taxon>
        <taxon>Bacilli</taxon>
        <taxon>Lactobacillales</taxon>
        <taxon>Carnobacteriaceae</taxon>
        <taxon>Alloiococcus</taxon>
    </lineage>
</organism>
<evidence type="ECO:0000256" key="3">
    <source>
        <dbReference type="ARBA" id="ARBA00022763"/>
    </source>
</evidence>
<dbReference type="STRING" id="883081.HMPREF9698_00373"/>
<dbReference type="HOGENOM" id="CLU_066632_4_0_9"/>
<dbReference type="AlphaFoldDB" id="K9EDU9"/>
<evidence type="ECO:0000256" key="1">
    <source>
        <dbReference type="ARBA" id="ARBA00007452"/>
    </source>
</evidence>
<dbReference type="PANTHER" id="PTHR33991">
    <property type="entry name" value="DNA REPAIR PROTEIN RECO"/>
    <property type="match status" value="1"/>
</dbReference>
<dbReference type="InterPro" id="IPR012340">
    <property type="entry name" value="NA-bd_OB-fold"/>
</dbReference>
<dbReference type="InterPro" id="IPR003717">
    <property type="entry name" value="RecO"/>
</dbReference>
<dbReference type="SUPFAM" id="SSF50249">
    <property type="entry name" value="Nucleic acid-binding proteins"/>
    <property type="match status" value="1"/>
</dbReference>
<feature type="domain" description="DNA replication/recombination mediator RecO N-terminal" evidence="8">
    <location>
        <begin position="5"/>
        <end position="81"/>
    </location>
</feature>
<keyword evidence="4 7" id="KW-0233">DNA recombination</keyword>
<dbReference type="HAMAP" id="MF_00201">
    <property type="entry name" value="RecO"/>
    <property type="match status" value="1"/>
</dbReference>
<dbReference type="EMBL" id="AGXA01000005">
    <property type="protein sequence ID" value="EKU94061.1"/>
    <property type="molecule type" value="Genomic_DNA"/>
</dbReference>
<dbReference type="Gene3D" id="2.40.50.140">
    <property type="entry name" value="Nucleic acid-binding proteins"/>
    <property type="match status" value="1"/>
</dbReference>
<dbReference type="eggNOG" id="COG1381">
    <property type="taxonomic scope" value="Bacteria"/>
</dbReference>
<evidence type="ECO:0000259" key="8">
    <source>
        <dbReference type="Pfam" id="PF11967"/>
    </source>
</evidence>
<accession>K9EDU9</accession>
<protein>
    <recommendedName>
        <fullName evidence="2 7">DNA repair protein RecO</fullName>
    </recommendedName>
    <alternativeName>
        <fullName evidence="6 7">Recombination protein O</fullName>
    </alternativeName>
</protein>
<dbReference type="Pfam" id="PF11967">
    <property type="entry name" value="RecO_N"/>
    <property type="match status" value="1"/>
</dbReference>
<dbReference type="PANTHER" id="PTHR33991:SF1">
    <property type="entry name" value="DNA REPAIR PROTEIN RECO"/>
    <property type="match status" value="1"/>
</dbReference>
<dbReference type="GO" id="GO:0006310">
    <property type="term" value="P:DNA recombination"/>
    <property type="evidence" value="ECO:0007669"/>
    <property type="project" value="UniProtKB-UniRule"/>
</dbReference>
<name>K9EDU9_9LACT</name>
<comment type="caution">
    <text evidence="9">The sequence shown here is derived from an EMBL/GenBank/DDBJ whole genome shotgun (WGS) entry which is preliminary data.</text>
</comment>
<dbReference type="InterPro" id="IPR037278">
    <property type="entry name" value="ARFGAP/RecO"/>
</dbReference>
<dbReference type="InterPro" id="IPR042242">
    <property type="entry name" value="RecO_C"/>
</dbReference>
<dbReference type="RefSeq" id="WP_003776781.1">
    <property type="nucleotide sequence ID" value="NZ_JH992957.1"/>
</dbReference>
<dbReference type="Pfam" id="PF02565">
    <property type="entry name" value="RecO_C"/>
    <property type="match status" value="1"/>
</dbReference>
<dbReference type="GO" id="GO:0006302">
    <property type="term" value="P:double-strand break repair"/>
    <property type="evidence" value="ECO:0007669"/>
    <property type="project" value="TreeGrafter"/>
</dbReference>
<comment type="similarity">
    <text evidence="1 7">Belongs to the RecO family.</text>
</comment>
<keyword evidence="5 7" id="KW-0234">DNA repair</keyword>
<evidence type="ECO:0000256" key="7">
    <source>
        <dbReference type="HAMAP-Rule" id="MF_00201"/>
    </source>
</evidence>
<evidence type="ECO:0000256" key="5">
    <source>
        <dbReference type="ARBA" id="ARBA00023204"/>
    </source>
</evidence>
<evidence type="ECO:0000256" key="2">
    <source>
        <dbReference type="ARBA" id="ARBA00021310"/>
    </source>
</evidence>
<reference evidence="9 10" key="1">
    <citation type="submission" date="2012-09" db="EMBL/GenBank/DDBJ databases">
        <title>The Genome Sequence of Alloiococcus otitis ATCC 51267.</title>
        <authorList>
            <consortium name="The Broad Institute Genome Sequencing Platform"/>
            <person name="Earl A."/>
            <person name="Ward D."/>
            <person name="Feldgarden M."/>
            <person name="Gevers D."/>
            <person name="Huys G."/>
            <person name="Walker B."/>
            <person name="Young S.K."/>
            <person name="Zeng Q."/>
            <person name="Gargeya S."/>
            <person name="Fitzgerald M."/>
            <person name="Haas B."/>
            <person name="Abouelleil A."/>
            <person name="Alvarado L."/>
            <person name="Arachchi H.M."/>
            <person name="Berlin A.M."/>
            <person name="Chapman S.B."/>
            <person name="Goldberg J."/>
            <person name="Griggs A."/>
            <person name="Gujja S."/>
            <person name="Hansen M."/>
            <person name="Howarth C."/>
            <person name="Imamovic A."/>
            <person name="Larimer J."/>
            <person name="McCowen C."/>
            <person name="Montmayeur A."/>
            <person name="Murphy C."/>
            <person name="Neiman D."/>
            <person name="Pearson M."/>
            <person name="Priest M."/>
            <person name="Roberts A."/>
            <person name="Saif S."/>
            <person name="Shea T."/>
            <person name="Sisk P."/>
            <person name="Sykes S."/>
            <person name="Wortman J."/>
            <person name="Nusbaum C."/>
            <person name="Birren B."/>
        </authorList>
    </citation>
    <scope>NUCLEOTIDE SEQUENCE [LARGE SCALE GENOMIC DNA]</scope>
    <source>
        <strain evidence="9 10">ATCC 51267</strain>
    </source>
</reference>
<evidence type="ECO:0000256" key="6">
    <source>
        <dbReference type="ARBA" id="ARBA00033409"/>
    </source>
</evidence>
<sequence>MAELKEVQALVLSKRKYKERDYLVKIFLNHYGKMMFYVRGSKNPNRSMASLIQPFTAGRYIVDIRKTGLSFIRDAKSVQAFSLIQQDIFKNAYATYICGLVDACMGDRQPADGLFRQLYYGLSKIEADIDPEVIMFIFEIKLLYYFGVMPDFFTCQVCGKSQGPFDYSGAYAGLLCPNHLDQDAHRLQLHPKTIYHVQNFLQVNLKNIESITIAPEIKASLEKLTDTIYEDLVGVRLKSKKFIKQMKKWGSMLDGD</sequence>